<dbReference type="Gene3D" id="1.25.40.10">
    <property type="entry name" value="Tetratricopeptide repeat domain"/>
    <property type="match status" value="1"/>
</dbReference>
<evidence type="ECO:0000313" key="2">
    <source>
        <dbReference type="Proteomes" id="UP001597368"/>
    </source>
</evidence>
<keyword evidence="2" id="KW-1185">Reference proteome</keyword>
<proteinExistence type="predicted"/>
<name>A0ABW4T1I7_9ACTN</name>
<dbReference type="SUPFAM" id="SSF48452">
    <property type="entry name" value="TPR-like"/>
    <property type="match status" value="1"/>
</dbReference>
<dbReference type="RefSeq" id="WP_379574874.1">
    <property type="nucleotide sequence ID" value="NZ_JBHUFV010000036.1"/>
</dbReference>
<dbReference type="EMBL" id="JBHUFV010000036">
    <property type="protein sequence ID" value="MFD1934782.1"/>
    <property type="molecule type" value="Genomic_DNA"/>
</dbReference>
<dbReference type="InterPro" id="IPR011990">
    <property type="entry name" value="TPR-like_helical_dom_sf"/>
</dbReference>
<comment type="caution">
    <text evidence="1">The sequence shown here is derived from an EMBL/GenBank/DDBJ whole genome shotgun (WGS) entry which is preliminary data.</text>
</comment>
<gene>
    <name evidence="1" type="ORF">ACFSKW_25230</name>
</gene>
<dbReference type="Proteomes" id="UP001597368">
    <property type="component" value="Unassembled WGS sequence"/>
</dbReference>
<organism evidence="1 2">
    <name type="scientific">Nonomuraea mangrovi</name>
    <dbReference type="NCBI Taxonomy" id="2316207"/>
    <lineage>
        <taxon>Bacteria</taxon>
        <taxon>Bacillati</taxon>
        <taxon>Actinomycetota</taxon>
        <taxon>Actinomycetes</taxon>
        <taxon>Streptosporangiales</taxon>
        <taxon>Streptosporangiaceae</taxon>
        <taxon>Nonomuraea</taxon>
    </lineage>
</organism>
<protein>
    <submittedName>
        <fullName evidence="1">Uncharacterized protein</fullName>
    </submittedName>
</protein>
<sequence>MAEQDGQGAQAGDERRLAVDLFNGVWRMLEKEGRTVEDDDRMLHMAHASRYHWGEIGAPVNRSRGEWQCSRVYAVLGRAEPALHHAHRGLDICRAHGIGDWDLAFAYESLARASAVAGDREQARVWTEQALAAARAIAQDEDRELVLADLETIPGQPRFW</sequence>
<accession>A0ABW4T1I7</accession>
<reference evidence="2" key="1">
    <citation type="journal article" date="2019" name="Int. J. Syst. Evol. Microbiol.">
        <title>The Global Catalogue of Microorganisms (GCM) 10K type strain sequencing project: providing services to taxonomists for standard genome sequencing and annotation.</title>
        <authorList>
            <consortium name="The Broad Institute Genomics Platform"/>
            <consortium name="The Broad Institute Genome Sequencing Center for Infectious Disease"/>
            <person name="Wu L."/>
            <person name="Ma J."/>
        </authorList>
    </citation>
    <scope>NUCLEOTIDE SEQUENCE [LARGE SCALE GENOMIC DNA]</scope>
    <source>
        <strain evidence="2">ICMP 6774ER</strain>
    </source>
</reference>
<evidence type="ECO:0000313" key="1">
    <source>
        <dbReference type="EMBL" id="MFD1934782.1"/>
    </source>
</evidence>